<organism evidence="2 3">
    <name type="scientific">Bizionia echini</name>
    <dbReference type="NCBI Taxonomy" id="649333"/>
    <lineage>
        <taxon>Bacteria</taxon>
        <taxon>Pseudomonadati</taxon>
        <taxon>Bacteroidota</taxon>
        <taxon>Flavobacteriia</taxon>
        <taxon>Flavobacteriales</taxon>
        <taxon>Flavobacteriaceae</taxon>
        <taxon>Bizionia</taxon>
    </lineage>
</organism>
<gene>
    <name evidence="2" type="ORF">SAMN04487989_101529</name>
</gene>
<dbReference type="STRING" id="649333.SAMN04487989_101529"/>
<name>A0A1I4Z5B9_9FLAO</name>
<evidence type="ECO:0000256" key="1">
    <source>
        <dbReference type="SAM" id="SignalP"/>
    </source>
</evidence>
<dbReference type="OrthoDB" id="1442373at2"/>
<keyword evidence="3" id="KW-1185">Reference proteome</keyword>
<protein>
    <recommendedName>
        <fullName evidence="4">Lipocalin-like domain-containing protein</fullName>
    </recommendedName>
</protein>
<accession>A0A1I4Z5B9</accession>
<dbReference type="AlphaFoldDB" id="A0A1I4Z5B9"/>
<feature type="chain" id="PRO_5011476298" description="Lipocalin-like domain-containing protein" evidence="1">
    <location>
        <begin position="19"/>
        <end position="140"/>
    </location>
</feature>
<feature type="signal peptide" evidence="1">
    <location>
        <begin position="1"/>
        <end position="18"/>
    </location>
</feature>
<proteinExistence type="predicted"/>
<evidence type="ECO:0000313" key="2">
    <source>
        <dbReference type="EMBL" id="SFN45484.1"/>
    </source>
</evidence>
<sequence>MKQILFFLVILFQTALFSQSETVSGTYQLNFEGSNGICNETLTLNSDSSFEFLSYKKFDGMHPPESYTYGKGTWELKKNIVYFTNTESDLDSKHTLDLNNTEARFSTKSPRAKSSREIPTTLRIFKSDVEWLVGRNLVKE</sequence>
<evidence type="ECO:0008006" key="4">
    <source>
        <dbReference type="Google" id="ProtNLM"/>
    </source>
</evidence>
<reference evidence="3" key="1">
    <citation type="submission" date="2016-10" db="EMBL/GenBank/DDBJ databases">
        <authorList>
            <person name="Varghese N."/>
            <person name="Submissions S."/>
        </authorList>
    </citation>
    <scope>NUCLEOTIDE SEQUENCE [LARGE SCALE GENOMIC DNA]</scope>
    <source>
        <strain evidence="3">DSM 23925</strain>
    </source>
</reference>
<dbReference type="RefSeq" id="WP_092206085.1">
    <property type="nucleotide sequence ID" value="NZ_FOVN01000001.1"/>
</dbReference>
<evidence type="ECO:0000313" key="3">
    <source>
        <dbReference type="Proteomes" id="UP000198705"/>
    </source>
</evidence>
<keyword evidence="1" id="KW-0732">Signal</keyword>
<dbReference type="EMBL" id="FOVN01000001">
    <property type="protein sequence ID" value="SFN45484.1"/>
    <property type="molecule type" value="Genomic_DNA"/>
</dbReference>
<dbReference type="Proteomes" id="UP000198705">
    <property type="component" value="Unassembled WGS sequence"/>
</dbReference>